<gene>
    <name evidence="2" type="ORF">BCY88_09060</name>
</gene>
<dbReference type="OrthoDB" id="3781311at2"/>
<dbReference type="InterPro" id="IPR020378">
    <property type="entry name" value="DUF4186"/>
</dbReference>
<dbReference type="Proteomes" id="UP000283709">
    <property type="component" value="Unassembled WGS sequence"/>
</dbReference>
<dbReference type="EMBL" id="MCAS01000045">
    <property type="protein sequence ID" value="RKF35916.1"/>
    <property type="molecule type" value="Genomic_DNA"/>
</dbReference>
<evidence type="ECO:0000313" key="3">
    <source>
        <dbReference type="Proteomes" id="UP000283709"/>
    </source>
</evidence>
<protein>
    <submittedName>
        <fullName evidence="2">DUF4186 domain-containing protein</fullName>
    </submittedName>
</protein>
<evidence type="ECO:0000256" key="1">
    <source>
        <dbReference type="SAM" id="MobiDB-lite"/>
    </source>
</evidence>
<comment type="caution">
    <text evidence="2">The sequence shown here is derived from an EMBL/GenBank/DDBJ whole genome shotgun (WGS) entry which is preliminary data.</text>
</comment>
<organism evidence="2 3">
    <name type="scientific">Paraburkholderia fungorum</name>
    <dbReference type="NCBI Taxonomy" id="134537"/>
    <lineage>
        <taxon>Bacteria</taxon>
        <taxon>Pseudomonadati</taxon>
        <taxon>Pseudomonadota</taxon>
        <taxon>Betaproteobacteria</taxon>
        <taxon>Burkholderiales</taxon>
        <taxon>Burkholderiaceae</taxon>
        <taxon>Paraburkholderia</taxon>
    </lineage>
</organism>
<name>A0A420FSF2_9BURK</name>
<feature type="compositionally biased region" description="Polar residues" evidence="1">
    <location>
        <begin position="197"/>
        <end position="212"/>
    </location>
</feature>
<evidence type="ECO:0000313" key="2">
    <source>
        <dbReference type="EMBL" id="RKF35916.1"/>
    </source>
</evidence>
<sequence>MEITQTNFELPPLKVKCTDADCNRELHCFKFLKRTMPETDHGACRYCGVKLIDWERVHERDGGDVQHTFDELQHEYIRHHFWHKAIDEKATLHARRKGRTALIASVRRRVETSVGRATPYRDGQQTPMEGNVLYYAQHATASCCRTCIEYWHGIPKGRELTHDEIGYLTALIIQFLNRRIPDLPAGPEKIPRKPKNDNSSSGADGSAQPASD</sequence>
<dbReference type="AlphaFoldDB" id="A0A420FSF2"/>
<proteinExistence type="predicted"/>
<dbReference type="Pfam" id="PF13811">
    <property type="entry name" value="DUF4186"/>
    <property type="match status" value="1"/>
</dbReference>
<reference evidence="2 3" key="1">
    <citation type="submission" date="2016-07" db="EMBL/GenBank/DDBJ databases">
        <title>Genome analysis of Burkholderia fungorum ES3-20.</title>
        <authorList>
            <person name="Xu D."/>
            <person name="Yao R."/>
            <person name="Zheng S."/>
        </authorList>
    </citation>
    <scope>NUCLEOTIDE SEQUENCE [LARGE SCALE GENOMIC DNA]</scope>
    <source>
        <strain evidence="2 3">ES3-20</strain>
    </source>
</reference>
<feature type="region of interest" description="Disordered" evidence="1">
    <location>
        <begin position="183"/>
        <end position="212"/>
    </location>
</feature>
<accession>A0A420FSF2</accession>